<accession>A0A7S0FQU0</accession>
<sequence length="107" mass="11588">MFITSLSYIGSSTRSVLQEGAIIDEGIDESSLGAVPTVYKDSQASYLQGVFETKSDTKITDVVSEVNAHNFPVKKTDINSSIGGRRGMYAKAHSNYLQQIYGSEASE</sequence>
<name>A0A7S0FQU0_9STRA</name>
<organism evidence="1">
    <name type="scientific">Minutocellus polymorphus</name>
    <dbReference type="NCBI Taxonomy" id="265543"/>
    <lineage>
        <taxon>Eukaryota</taxon>
        <taxon>Sar</taxon>
        <taxon>Stramenopiles</taxon>
        <taxon>Ochrophyta</taxon>
        <taxon>Bacillariophyta</taxon>
        <taxon>Mediophyceae</taxon>
        <taxon>Cymatosirophycidae</taxon>
        <taxon>Cymatosirales</taxon>
        <taxon>Cymatosiraceae</taxon>
        <taxon>Minutocellus</taxon>
    </lineage>
</organism>
<reference evidence="1" key="1">
    <citation type="submission" date="2021-01" db="EMBL/GenBank/DDBJ databases">
        <authorList>
            <person name="Corre E."/>
            <person name="Pelletier E."/>
            <person name="Niang G."/>
            <person name="Scheremetjew M."/>
            <person name="Finn R."/>
            <person name="Kale V."/>
            <person name="Holt S."/>
            <person name="Cochrane G."/>
            <person name="Meng A."/>
            <person name="Brown T."/>
            <person name="Cohen L."/>
        </authorList>
    </citation>
    <scope>NUCLEOTIDE SEQUENCE</scope>
    <source>
        <strain evidence="1">CCMP3303</strain>
    </source>
</reference>
<proteinExistence type="predicted"/>
<dbReference type="EMBL" id="HBEJ01014354">
    <property type="protein sequence ID" value="CAD8375309.1"/>
    <property type="molecule type" value="Transcribed_RNA"/>
</dbReference>
<gene>
    <name evidence="1" type="ORF">MPOL1434_LOCUS8422</name>
</gene>
<protein>
    <submittedName>
        <fullName evidence="1">Uncharacterized protein</fullName>
    </submittedName>
</protein>
<evidence type="ECO:0000313" key="1">
    <source>
        <dbReference type="EMBL" id="CAD8375309.1"/>
    </source>
</evidence>
<dbReference type="AlphaFoldDB" id="A0A7S0FQU0"/>